<feature type="domain" description="CBS" evidence="3">
    <location>
        <begin position="86"/>
        <end position="139"/>
    </location>
</feature>
<accession>A0ABW0KUE3</accession>
<dbReference type="CDD" id="cd04584">
    <property type="entry name" value="CBS_pair_AcuB_like"/>
    <property type="match status" value="1"/>
</dbReference>
<name>A0ABW0KUE3_9BACT</name>
<dbReference type="PANTHER" id="PTHR43080:SF29">
    <property type="entry name" value="OS02G0818000 PROTEIN"/>
    <property type="match status" value="1"/>
</dbReference>
<proteinExistence type="predicted"/>
<comment type="caution">
    <text evidence="4">The sequence shown here is derived from an EMBL/GenBank/DDBJ whole genome shotgun (WGS) entry which is preliminary data.</text>
</comment>
<evidence type="ECO:0000259" key="3">
    <source>
        <dbReference type="PROSITE" id="PS51371"/>
    </source>
</evidence>
<evidence type="ECO:0000313" key="5">
    <source>
        <dbReference type="Proteomes" id="UP001596052"/>
    </source>
</evidence>
<dbReference type="RefSeq" id="WP_377169492.1">
    <property type="nucleotide sequence ID" value="NZ_JBHSMQ010000007.1"/>
</dbReference>
<keyword evidence="1 2" id="KW-0129">CBS domain</keyword>
<dbReference type="PROSITE" id="PS51371">
    <property type="entry name" value="CBS"/>
    <property type="match status" value="2"/>
</dbReference>
<dbReference type="SUPFAM" id="SSF54631">
    <property type="entry name" value="CBS-domain pair"/>
    <property type="match status" value="1"/>
</dbReference>
<dbReference type="SMART" id="SM00116">
    <property type="entry name" value="CBS"/>
    <property type="match status" value="2"/>
</dbReference>
<feature type="domain" description="CBS" evidence="3">
    <location>
        <begin position="11"/>
        <end position="69"/>
    </location>
</feature>
<dbReference type="Gene3D" id="3.10.580.10">
    <property type="entry name" value="CBS-domain"/>
    <property type="match status" value="1"/>
</dbReference>
<protein>
    <submittedName>
        <fullName evidence="4">CBS domain-containing protein</fullName>
    </submittedName>
</protein>
<evidence type="ECO:0000256" key="1">
    <source>
        <dbReference type="ARBA" id="ARBA00023122"/>
    </source>
</evidence>
<dbReference type="InterPro" id="IPR051257">
    <property type="entry name" value="Diverse_CBS-Domain"/>
</dbReference>
<gene>
    <name evidence="4" type="ORF">ACFQDI_18355</name>
</gene>
<dbReference type="InterPro" id="IPR000644">
    <property type="entry name" value="CBS_dom"/>
</dbReference>
<dbReference type="InterPro" id="IPR046342">
    <property type="entry name" value="CBS_dom_sf"/>
</dbReference>
<dbReference type="PANTHER" id="PTHR43080">
    <property type="entry name" value="CBS DOMAIN-CONTAINING PROTEIN CBSX3, MITOCHONDRIAL"/>
    <property type="match status" value="1"/>
</dbReference>
<sequence>MKHHEPLSRIMSRSVVTAHHGDPISKVRALFRTHGVHHIPVVNADQLIGIVSWSDILRVSFGDAFQTDERAVDATLDHTLTLEQVMQKNPVTLTETSSVREAAEILAGGTFHALPIVSGTKLVGIVTTTDLLKYLLDQF</sequence>
<dbReference type="Proteomes" id="UP001596052">
    <property type="component" value="Unassembled WGS sequence"/>
</dbReference>
<reference evidence="5" key="1">
    <citation type="journal article" date="2019" name="Int. J. Syst. Evol. Microbiol.">
        <title>The Global Catalogue of Microorganisms (GCM) 10K type strain sequencing project: providing services to taxonomists for standard genome sequencing and annotation.</title>
        <authorList>
            <consortium name="The Broad Institute Genomics Platform"/>
            <consortium name="The Broad Institute Genome Sequencing Center for Infectious Disease"/>
            <person name="Wu L."/>
            <person name="Ma J."/>
        </authorList>
    </citation>
    <scope>NUCLEOTIDE SEQUENCE [LARGE SCALE GENOMIC DNA]</scope>
    <source>
        <strain evidence="5">CGMCC 4.1469</strain>
    </source>
</reference>
<dbReference type="Pfam" id="PF00571">
    <property type="entry name" value="CBS"/>
    <property type="match status" value="2"/>
</dbReference>
<keyword evidence="5" id="KW-1185">Reference proteome</keyword>
<organism evidence="4 5">
    <name type="scientific">Prosthecobacter fluviatilis</name>
    <dbReference type="NCBI Taxonomy" id="445931"/>
    <lineage>
        <taxon>Bacteria</taxon>
        <taxon>Pseudomonadati</taxon>
        <taxon>Verrucomicrobiota</taxon>
        <taxon>Verrucomicrobiia</taxon>
        <taxon>Verrucomicrobiales</taxon>
        <taxon>Verrucomicrobiaceae</taxon>
        <taxon>Prosthecobacter</taxon>
    </lineage>
</organism>
<evidence type="ECO:0000313" key="4">
    <source>
        <dbReference type="EMBL" id="MFC5456835.1"/>
    </source>
</evidence>
<dbReference type="EMBL" id="JBHSMQ010000007">
    <property type="protein sequence ID" value="MFC5456835.1"/>
    <property type="molecule type" value="Genomic_DNA"/>
</dbReference>
<evidence type="ECO:0000256" key="2">
    <source>
        <dbReference type="PROSITE-ProRule" id="PRU00703"/>
    </source>
</evidence>